<dbReference type="Proteomes" id="UP000308600">
    <property type="component" value="Unassembled WGS sequence"/>
</dbReference>
<accession>A0ACD3BIC6</accession>
<proteinExistence type="predicted"/>
<evidence type="ECO:0000313" key="1">
    <source>
        <dbReference type="EMBL" id="TFK77372.1"/>
    </source>
</evidence>
<sequence length="1026" mass="110960">MLTSAVIGGIGVKGKGRERDSETRFAAVQCLAALVHERAEADCPPFVSEGAHSRLLKFQSEAREATFTPVLGQTINSLLHLSETRYLALQHASLDLLRCILQTYAQDAFVPSILPGVVSTMCKVLLDVKVGKGWANGETVARALHVMQIAIIRSIGDDVCAAEGVIRRVDDLEHLTDWDRQPSDPTDGPRPHQTLRTASWLRATSSQLHIAINSLSPLVSHPTASALHGLSSFSASVIEATALTLPQTQPLLLSFLLSLSNAIFPRVASSSRDALLSMLTTPSFIQVHVVQTLARITKDNLSALPRLIPSMSDSKVTHVASLIAAVCNLGSPNSISHGGIPVISSEIGKLLGPAGGIEKWGWSLLSVLELTEVYHALVEPSVVPLTLEGDTEAIRQIPFPDLTFKHINSRDTVLALEQMMNSLGRAGGDGCLYAVEWFVKIGQSDTRSRSVTALWCACRLLEGVVGISLSAGTLPDLQRERKGKRLEKFARTLSRGIAELWELGEDPPDSHKAADDHPHDGDIVSIQLGRGLGAVSDTLNIIRPASNQLPKTTLQPIIHRALALQLISACAAILGARFSSSFIFTLYPVLHSLVSAVGFLSSTASAALNYITAVTSYASPANLLLSNFDYALDSISRRLTRRWLDVDATQVLTILIRLVGSDVVNRAGDVVEECFDRLDDFHGYAVIVEGLVEVLLEVVKVIEADALEVPPSIDAAVPPKEVGSIDSFLSWLAASKALDDIEKDTTDYGPAPREAWGKGKGKEVEGAEDAEDAEEQGNGEAGTQAIDTDPPLTPIQALTKQIVSRSIFFLTHGAPAIRARILVLLSSSVPVLSESALLPSIHSAWPFILNRLSDSEPYVISATAGLVEALTTHVGTFMYRRIWDDVWPRFEKLLRALDAADSISALARRGPGAVGTESAYTHSHKLYRSILSTMTATIKGVQPQDSSLWQVILAFRRFLHRNAHEELQKCARDLYLAIGRRNADAVWLALTSTTPDAAPAMRFLENDRWDIGGNVDIIVLGMDGEK</sequence>
<protein>
    <submittedName>
        <fullName evidence="1">Uncharacterized protein</fullName>
    </submittedName>
</protein>
<evidence type="ECO:0000313" key="2">
    <source>
        <dbReference type="Proteomes" id="UP000308600"/>
    </source>
</evidence>
<keyword evidence="2" id="KW-1185">Reference proteome</keyword>
<dbReference type="EMBL" id="ML208259">
    <property type="protein sequence ID" value="TFK77372.1"/>
    <property type="molecule type" value="Genomic_DNA"/>
</dbReference>
<reference evidence="1 2" key="1">
    <citation type="journal article" date="2019" name="Nat. Ecol. Evol.">
        <title>Megaphylogeny resolves global patterns of mushroom evolution.</title>
        <authorList>
            <person name="Varga T."/>
            <person name="Krizsan K."/>
            <person name="Foldi C."/>
            <person name="Dima B."/>
            <person name="Sanchez-Garcia M."/>
            <person name="Sanchez-Ramirez S."/>
            <person name="Szollosi G.J."/>
            <person name="Szarkandi J.G."/>
            <person name="Papp V."/>
            <person name="Albert L."/>
            <person name="Andreopoulos W."/>
            <person name="Angelini C."/>
            <person name="Antonin V."/>
            <person name="Barry K.W."/>
            <person name="Bougher N.L."/>
            <person name="Buchanan P."/>
            <person name="Buyck B."/>
            <person name="Bense V."/>
            <person name="Catcheside P."/>
            <person name="Chovatia M."/>
            <person name="Cooper J."/>
            <person name="Damon W."/>
            <person name="Desjardin D."/>
            <person name="Finy P."/>
            <person name="Geml J."/>
            <person name="Haridas S."/>
            <person name="Hughes K."/>
            <person name="Justo A."/>
            <person name="Karasinski D."/>
            <person name="Kautmanova I."/>
            <person name="Kiss B."/>
            <person name="Kocsube S."/>
            <person name="Kotiranta H."/>
            <person name="LaButti K.M."/>
            <person name="Lechner B.E."/>
            <person name="Liimatainen K."/>
            <person name="Lipzen A."/>
            <person name="Lukacs Z."/>
            <person name="Mihaltcheva S."/>
            <person name="Morgado L.N."/>
            <person name="Niskanen T."/>
            <person name="Noordeloos M.E."/>
            <person name="Ohm R.A."/>
            <person name="Ortiz-Santana B."/>
            <person name="Ovrebo C."/>
            <person name="Racz N."/>
            <person name="Riley R."/>
            <person name="Savchenko A."/>
            <person name="Shiryaev A."/>
            <person name="Soop K."/>
            <person name="Spirin V."/>
            <person name="Szebenyi C."/>
            <person name="Tomsovsky M."/>
            <person name="Tulloss R.E."/>
            <person name="Uehling J."/>
            <person name="Grigoriev I.V."/>
            <person name="Vagvolgyi C."/>
            <person name="Papp T."/>
            <person name="Martin F.M."/>
            <person name="Miettinen O."/>
            <person name="Hibbett D.S."/>
            <person name="Nagy L.G."/>
        </authorList>
    </citation>
    <scope>NUCLEOTIDE SEQUENCE [LARGE SCALE GENOMIC DNA]</scope>
    <source>
        <strain evidence="1 2">NL-1719</strain>
    </source>
</reference>
<gene>
    <name evidence="1" type="ORF">BDN72DRAFT_830534</name>
</gene>
<name>A0ACD3BIC6_9AGAR</name>
<organism evidence="1 2">
    <name type="scientific">Pluteus cervinus</name>
    <dbReference type="NCBI Taxonomy" id="181527"/>
    <lineage>
        <taxon>Eukaryota</taxon>
        <taxon>Fungi</taxon>
        <taxon>Dikarya</taxon>
        <taxon>Basidiomycota</taxon>
        <taxon>Agaricomycotina</taxon>
        <taxon>Agaricomycetes</taxon>
        <taxon>Agaricomycetidae</taxon>
        <taxon>Agaricales</taxon>
        <taxon>Pluteineae</taxon>
        <taxon>Pluteaceae</taxon>
        <taxon>Pluteus</taxon>
    </lineage>
</organism>